<name>A0A8C8ULZ6_PERMB</name>
<evidence type="ECO:0000256" key="1">
    <source>
        <dbReference type="SAM" id="MobiDB-lite"/>
    </source>
</evidence>
<proteinExistence type="predicted"/>
<organism evidence="2 3">
    <name type="scientific">Peromyscus maniculatus bairdii</name>
    <name type="common">Prairie deer mouse</name>
    <dbReference type="NCBI Taxonomy" id="230844"/>
    <lineage>
        <taxon>Eukaryota</taxon>
        <taxon>Metazoa</taxon>
        <taxon>Chordata</taxon>
        <taxon>Craniata</taxon>
        <taxon>Vertebrata</taxon>
        <taxon>Euteleostomi</taxon>
        <taxon>Mammalia</taxon>
        <taxon>Eutheria</taxon>
        <taxon>Euarchontoglires</taxon>
        <taxon>Glires</taxon>
        <taxon>Rodentia</taxon>
        <taxon>Myomorpha</taxon>
        <taxon>Muroidea</taxon>
        <taxon>Cricetidae</taxon>
        <taxon>Neotominae</taxon>
        <taxon>Peromyscus</taxon>
    </lineage>
</organism>
<dbReference type="GeneTree" id="ENSGT00960000190811"/>
<evidence type="ECO:0000313" key="3">
    <source>
        <dbReference type="Proteomes" id="UP000694547"/>
    </source>
</evidence>
<reference evidence="2" key="3">
    <citation type="submission" date="2025-09" db="UniProtKB">
        <authorList>
            <consortium name="Ensembl"/>
        </authorList>
    </citation>
    <scope>IDENTIFICATION</scope>
</reference>
<sequence length="131" mass="14680">MGKQESASLKSHEGKRWISHTSLKNTQNPTNTVMLLSPLVLLLFNSRMQLRIHRWEMQPSQGELADTAHCCMGVDALHEVRCCSVWERGEKTECPLLPSRFQAAPNSPTSIKSRLTSGQVTDKIGLPARVR</sequence>
<reference evidence="2 3" key="1">
    <citation type="submission" date="2018-10" db="EMBL/GenBank/DDBJ databases">
        <title>Improved assembly of the deer mouse Peromyscus maniculatus genome.</title>
        <authorList>
            <person name="Lassance J.-M."/>
            <person name="Hoekstra H.E."/>
        </authorList>
    </citation>
    <scope>NUCLEOTIDE SEQUENCE [LARGE SCALE GENOMIC DNA]</scope>
</reference>
<accession>A0A8C8ULZ6</accession>
<dbReference type="AlphaFoldDB" id="A0A8C8ULZ6"/>
<protein>
    <submittedName>
        <fullName evidence="2">Uncharacterized protein</fullName>
    </submittedName>
</protein>
<feature type="region of interest" description="Disordered" evidence="1">
    <location>
        <begin position="1"/>
        <end position="24"/>
    </location>
</feature>
<dbReference type="Ensembl" id="ENSPEMT00000041845.1">
    <property type="protein sequence ID" value="ENSPEMP00000033632.1"/>
    <property type="gene ID" value="ENSPEMG00000027320.1"/>
</dbReference>
<keyword evidence="3" id="KW-1185">Reference proteome</keyword>
<dbReference type="Proteomes" id="UP000694547">
    <property type="component" value="Chromosome 1"/>
</dbReference>
<evidence type="ECO:0000313" key="2">
    <source>
        <dbReference type="Ensembl" id="ENSPEMP00000033632.1"/>
    </source>
</evidence>
<reference evidence="2" key="2">
    <citation type="submission" date="2025-08" db="UniProtKB">
        <authorList>
            <consortium name="Ensembl"/>
        </authorList>
    </citation>
    <scope>IDENTIFICATION</scope>
</reference>